<dbReference type="HOGENOM" id="CLU_055657_0_0_1"/>
<sequence length="326" mass="35516">MKLVLSTSNLMKGGGSSVIRRPTTEKSNVELINALRSNFQASQHESTNGSSTNPSNGTTPTTNGYKSWTSEHDGTLYIPAHDFSQPGLSEERSQYDITVKLFYLPGIPVSRRCAHTREAIDLVLKELGVDSIDLLIVSFPGVLFDAEDDSEDEDEATEGEDTGANEGQAEQPDDFDSMVQTWRTLEQLQNEGMISQLGVAEFGSERLARFLAHTDVKPSVDQINLKDCCVVPKSLILYAKQEHIQLLTHNDCNDILPVGTTRELLGPGESGVGILASAPDKQDGIQGDVEPQWVVKYTAVVKDRGVVENKGYFALADIGNCVRTGS</sequence>
<evidence type="ECO:0000259" key="11">
    <source>
        <dbReference type="Pfam" id="PF00248"/>
    </source>
</evidence>
<feature type="region of interest" description="Disordered" evidence="10">
    <location>
        <begin position="41"/>
        <end position="68"/>
    </location>
</feature>
<keyword evidence="5" id="KW-0560">Oxidoreductase</keyword>
<feature type="domain" description="NADP-dependent oxidoreductase" evidence="11">
    <location>
        <begin position="90"/>
        <end position="247"/>
    </location>
</feature>
<dbReference type="InterPro" id="IPR036812">
    <property type="entry name" value="NAD(P)_OxRdtase_dom_sf"/>
</dbReference>
<dbReference type="AlphaFoldDB" id="A0A017S137"/>
<dbReference type="UniPathway" id="UPA00142">
    <property type="reaction ID" value="UER00209"/>
</dbReference>
<dbReference type="GeneID" id="63700215"/>
<evidence type="ECO:0000256" key="1">
    <source>
        <dbReference type="ARBA" id="ARBA00005006"/>
    </source>
</evidence>
<dbReference type="PANTHER" id="PTHR13295">
    <property type="entry name" value="GLUTAMATE CYSTEINE LIGASE REGULATORY SUBUNIT"/>
    <property type="match status" value="1"/>
</dbReference>
<dbReference type="PANTHER" id="PTHR13295:SF4">
    <property type="entry name" value="GLUTAMATE--CYSTEINE LIGASE REGULATORY SUBUNIT"/>
    <property type="match status" value="1"/>
</dbReference>
<dbReference type="GO" id="GO:0016491">
    <property type="term" value="F:oxidoreductase activity"/>
    <property type="evidence" value="ECO:0007669"/>
    <property type="project" value="UniProtKB-KW"/>
</dbReference>
<evidence type="ECO:0000256" key="7">
    <source>
        <dbReference type="ARBA" id="ARBA00031154"/>
    </source>
</evidence>
<dbReference type="GO" id="GO:0035226">
    <property type="term" value="F:glutamate-cysteine ligase catalytic subunit binding"/>
    <property type="evidence" value="ECO:0007669"/>
    <property type="project" value="InterPro"/>
</dbReference>
<dbReference type="STRING" id="1388766.A0A017S137"/>
<evidence type="ECO:0000256" key="10">
    <source>
        <dbReference type="SAM" id="MobiDB-lite"/>
    </source>
</evidence>
<protein>
    <recommendedName>
        <fullName evidence="8">GCS light chain</fullName>
    </recommendedName>
    <alternativeName>
        <fullName evidence="6">Gamma-ECS regulatory subunit</fullName>
    </alternativeName>
    <alternativeName>
        <fullName evidence="9">Gamma-glutamylcysteine synthetase regulatory subunit</fullName>
    </alternativeName>
    <alternativeName>
        <fullName evidence="7">Glutamate--cysteine ligase modifier subunit</fullName>
    </alternativeName>
</protein>
<evidence type="ECO:0000256" key="6">
    <source>
        <dbReference type="ARBA" id="ARBA00030406"/>
    </source>
</evidence>
<dbReference type="GO" id="GO:0017109">
    <property type="term" value="C:glutamate-cysteine ligase complex"/>
    <property type="evidence" value="ECO:0007669"/>
    <property type="project" value="TreeGrafter"/>
</dbReference>
<comment type="similarity">
    <text evidence="2">Belongs to the aldo/keto reductase family. Glutamate--cysteine ligase light chain subfamily.</text>
</comment>
<dbReference type="FunFam" id="3.20.20.100:FF:000026">
    <property type="entry name" value="Gamma-cysteine synthetase regulatory subunit, putative"/>
    <property type="match status" value="1"/>
</dbReference>
<accession>A0A017S137</accession>
<evidence type="ECO:0000313" key="12">
    <source>
        <dbReference type="EMBL" id="EYE90763.1"/>
    </source>
</evidence>
<comment type="subunit">
    <text evidence="3">Heterodimer of a catalytic heavy chain and a regulatory light chain.</text>
</comment>
<dbReference type="InterPro" id="IPR023210">
    <property type="entry name" value="NADP_OxRdtase_dom"/>
</dbReference>
<evidence type="ECO:0000256" key="9">
    <source>
        <dbReference type="ARBA" id="ARBA00032926"/>
    </source>
</evidence>
<feature type="compositionally biased region" description="Polar residues" evidence="10">
    <location>
        <begin position="1"/>
        <end position="10"/>
    </location>
</feature>
<organism evidence="12 13">
    <name type="scientific">Aspergillus ruber (strain CBS 135680)</name>
    <dbReference type="NCBI Taxonomy" id="1388766"/>
    <lineage>
        <taxon>Eukaryota</taxon>
        <taxon>Fungi</taxon>
        <taxon>Dikarya</taxon>
        <taxon>Ascomycota</taxon>
        <taxon>Pezizomycotina</taxon>
        <taxon>Eurotiomycetes</taxon>
        <taxon>Eurotiomycetidae</taxon>
        <taxon>Eurotiales</taxon>
        <taxon>Aspergillaceae</taxon>
        <taxon>Aspergillus</taxon>
        <taxon>Aspergillus subgen. Aspergillus</taxon>
    </lineage>
</organism>
<name>A0A017S137_ASPRC</name>
<dbReference type="GO" id="GO:0006750">
    <property type="term" value="P:glutathione biosynthetic process"/>
    <property type="evidence" value="ECO:0007669"/>
    <property type="project" value="UniProtKB-UniPathway"/>
</dbReference>
<evidence type="ECO:0000313" key="13">
    <source>
        <dbReference type="Proteomes" id="UP000019804"/>
    </source>
</evidence>
<proteinExistence type="inferred from homology"/>
<evidence type="ECO:0000256" key="3">
    <source>
        <dbReference type="ARBA" id="ARBA00011532"/>
    </source>
</evidence>
<evidence type="ECO:0000256" key="5">
    <source>
        <dbReference type="ARBA" id="ARBA00023002"/>
    </source>
</evidence>
<dbReference type="Gene3D" id="3.20.20.100">
    <property type="entry name" value="NADP-dependent oxidoreductase domain"/>
    <property type="match status" value="1"/>
</dbReference>
<dbReference type="Proteomes" id="UP000019804">
    <property type="component" value="Unassembled WGS sequence"/>
</dbReference>
<gene>
    <name evidence="12" type="ORF">EURHEDRAFT_466359</name>
</gene>
<evidence type="ECO:0000256" key="8">
    <source>
        <dbReference type="ARBA" id="ARBA00031732"/>
    </source>
</evidence>
<dbReference type="EMBL" id="KK088453">
    <property type="protein sequence ID" value="EYE90763.1"/>
    <property type="molecule type" value="Genomic_DNA"/>
</dbReference>
<dbReference type="GO" id="GO:0030234">
    <property type="term" value="F:enzyme regulator activity"/>
    <property type="evidence" value="ECO:0007669"/>
    <property type="project" value="TreeGrafter"/>
</dbReference>
<keyword evidence="4" id="KW-0317">Glutathione biosynthesis</keyword>
<dbReference type="SUPFAM" id="SSF51430">
    <property type="entry name" value="NAD(P)-linked oxidoreductase"/>
    <property type="match status" value="1"/>
</dbReference>
<feature type="compositionally biased region" description="Acidic residues" evidence="10">
    <location>
        <begin position="147"/>
        <end position="163"/>
    </location>
</feature>
<dbReference type="OrthoDB" id="5596051at2759"/>
<dbReference type="InterPro" id="IPR032963">
    <property type="entry name" value="Gclm"/>
</dbReference>
<comment type="pathway">
    <text evidence="1">Sulfur metabolism; glutathione biosynthesis; glutathione from L-cysteine and L-glutamate: step 1/2.</text>
</comment>
<dbReference type="Pfam" id="PF00248">
    <property type="entry name" value="Aldo_ket_red"/>
    <property type="match status" value="1"/>
</dbReference>
<reference evidence="13" key="1">
    <citation type="journal article" date="2014" name="Nat. Commun.">
        <title>Genomic adaptations of the halophilic Dead Sea filamentous fungus Eurotium rubrum.</title>
        <authorList>
            <person name="Kis-Papo T."/>
            <person name="Weig A.R."/>
            <person name="Riley R."/>
            <person name="Persoh D."/>
            <person name="Salamov A."/>
            <person name="Sun H."/>
            <person name="Lipzen A."/>
            <person name="Wasser S.P."/>
            <person name="Rambold G."/>
            <person name="Grigoriev I.V."/>
            <person name="Nevo E."/>
        </authorList>
    </citation>
    <scope>NUCLEOTIDE SEQUENCE [LARGE SCALE GENOMIC DNA]</scope>
    <source>
        <strain evidence="13">CBS 135680</strain>
    </source>
</reference>
<feature type="compositionally biased region" description="Low complexity" evidence="10">
    <location>
        <begin position="46"/>
        <end position="64"/>
    </location>
</feature>
<dbReference type="RefSeq" id="XP_040634453.1">
    <property type="nucleotide sequence ID" value="XM_040785091.1"/>
</dbReference>
<feature type="region of interest" description="Disordered" evidence="10">
    <location>
        <begin position="1"/>
        <end position="24"/>
    </location>
</feature>
<evidence type="ECO:0000256" key="2">
    <source>
        <dbReference type="ARBA" id="ARBA00008612"/>
    </source>
</evidence>
<evidence type="ECO:0000256" key="4">
    <source>
        <dbReference type="ARBA" id="ARBA00022684"/>
    </source>
</evidence>
<feature type="region of interest" description="Disordered" evidence="10">
    <location>
        <begin position="147"/>
        <end position="174"/>
    </location>
</feature>
<keyword evidence="13" id="KW-1185">Reference proteome</keyword>